<dbReference type="GO" id="GO:0004582">
    <property type="term" value="F:dolichyl-phosphate beta-D-mannosyltransferase activity"/>
    <property type="evidence" value="ECO:0007669"/>
    <property type="project" value="InterPro"/>
</dbReference>
<keyword evidence="3 5" id="KW-0808">Transferase</keyword>
<sequence>MIINTATIIEKHPTMKASIILPVINETSSLEKTAKIITDENHDDLGEIIIMTAVKTTPESIAVINKLKNEYPNLIKAYRQELPFLGGAMRDAFTRSQGDWTLMMASDLETDPHAVKDLIREAKTGNWDIVTVTRWTQKGGFKGYNPVKFVLNFAFQNLFRLLYWTNLSDLTYGFRIFRTDLIKKIKWEEVRHPFLLETILKPLKLKQRVKEIPAKWEARKEGESQNTFFRNFEYIKIGIKVLRSKKEDLLV</sequence>
<gene>
    <name evidence="5" type="ORF">COU07_03240</name>
</gene>
<evidence type="ECO:0000256" key="3">
    <source>
        <dbReference type="ARBA" id="ARBA00022679"/>
    </source>
</evidence>
<evidence type="ECO:0000313" key="5">
    <source>
        <dbReference type="EMBL" id="PIR89079.1"/>
    </source>
</evidence>
<dbReference type="AlphaFoldDB" id="A0A2H0URP2"/>
<name>A0A2H0URP2_9BACT</name>
<protein>
    <submittedName>
        <fullName evidence="5">Glycosyltransferase family 2 protein</fullName>
    </submittedName>
</protein>
<evidence type="ECO:0000259" key="4">
    <source>
        <dbReference type="Pfam" id="PF00535"/>
    </source>
</evidence>
<dbReference type="SUPFAM" id="SSF53448">
    <property type="entry name" value="Nucleotide-diphospho-sugar transferases"/>
    <property type="match status" value="1"/>
</dbReference>
<evidence type="ECO:0000256" key="1">
    <source>
        <dbReference type="ARBA" id="ARBA00006739"/>
    </source>
</evidence>
<keyword evidence="2" id="KW-0328">Glycosyltransferase</keyword>
<feature type="domain" description="Glycosyltransferase 2-like" evidence="4">
    <location>
        <begin position="18"/>
        <end position="185"/>
    </location>
</feature>
<organism evidence="5 6">
    <name type="scientific">Candidatus Harrisonbacteria bacterium CG10_big_fil_rev_8_21_14_0_10_40_38</name>
    <dbReference type="NCBI Taxonomy" id="1974583"/>
    <lineage>
        <taxon>Bacteria</taxon>
        <taxon>Candidatus Harrisoniibacteriota</taxon>
    </lineage>
</organism>
<dbReference type="GO" id="GO:0006506">
    <property type="term" value="P:GPI anchor biosynthetic process"/>
    <property type="evidence" value="ECO:0007669"/>
    <property type="project" value="TreeGrafter"/>
</dbReference>
<dbReference type="GO" id="GO:0035269">
    <property type="term" value="P:protein O-linked glycosylation via mannose"/>
    <property type="evidence" value="ECO:0007669"/>
    <property type="project" value="TreeGrafter"/>
</dbReference>
<dbReference type="InterPro" id="IPR001173">
    <property type="entry name" value="Glyco_trans_2-like"/>
</dbReference>
<proteinExistence type="inferred from homology"/>
<dbReference type="GO" id="GO:0016020">
    <property type="term" value="C:membrane"/>
    <property type="evidence" value="ECO:0007669"/>
    <property type="project" value="GOC"/>
</dbReference>
<dbReference type="InterPro" id="IPR029044">
    <property type="entry name" value="Nucleotide-diphossugar_trans"/>
</dbReference>
<evidence type="ECO:0000256" key="2">
    <source>
        <dbReference type="ARBA" id="ARBA00022676"/>
    </source>
</evidence>
<dbReference type="PANTHER" id="PTHR43398:SF1">
    <property type="entry name" value="DOLICHOL-PHOSPHATE MANNOSYLTRANSFERASE SUBUNIT 1"/>
    <property type="match status" value="1"/>
</dbReference>
<dbReference type="EMBL" id="PFAZ01000008">
    <property type="protein sequence ID" value="PIR89079.1"/>
    <property type="molecule type" value="Genomic_DNA"/>
</dbReference>
<evidence type="ECO:0000313" key="6">
    <source>
        <dbReference type="Proteomes" id="UP000231157"/>
    </source>
</evidence>
<dbReference type="GO" id="GO:0006488">
    <property type="term" value="P:dolichol-linked oligosaccharide biosynthetic process"/>
    <property type="evidence" value="ECO:0007669"/>
    <property type="project" value="TreeGrafter"/>
</dbReference>
<comment type="caution">
    <text evidence="5">The sequence shown here is derived from an EMBL/GenBank/DDBJ whole genome shotgun (WGS) entry which is preliminary data.</text>
</comment>
<dbReference type="Pfam" id="PF00535">
    <property type="entry name" value="Glycos_transf_2"/>
    <property type="match status" value="1"/>
</dbReference>
<dbReference type="Gene3D" id="3.90.550.10">
    <property type="entry name" value="Spore Coat Polysaccharide Biosynthesis Protein SpsA, Chain A"/>
    <property type="match status" value="1"/>
</dbReference>
<dbReference type="PANTHER" id="PTHR43398">
    <property type="entry name" value="DOLICHOL-PHOSPHATE MANNOSYLTRANSFERASE SUBUNIT 1"/>
    <property type="match status" value="1"/>
</dbReference>
<dbReference type="Proteomes" id="UP000231157">
    <property type="component" value="Unassembled WGS sequence"/>
</dbReference>
<reference evidence="6" key="1">
    <citation type="submission" date="2017-09" db="EMBL/GenBank/DDBJ databases">
        <title>Depth-based differentiation of microbial function through sediment-hosted aquifers and enrichment of novel symbionts in the deep terrestrial subsurface.</title>
        <authorList>
            <person name="Probst A.J."/>
            <person name="Ladd B."/>
            <person name="Jarett J.K."/>
            <person name="Geller-Mcgrath D.E."/>
            <person name="Sieber C.M.K."/>
            <person name="Emerson J.B."/>
            <person name="Anantharaman K."/>
            <person name="Thomas B.C."/>
            <person name="Malmstrom R."/>
            <person name="Stieglmeier M."/>
            <person name="Klingl A."/>
            <person name="Woyke T."/>
            <person name="Ryan C.M."/>
            <person name="Banfield J.F."/>
        </authorList>
    </citation>
    <scope>NUCLEOTIDE SEQUENCE [LARGE SCALE GENOMIC DNA]</scope>
</reference>
<comment type="similarity">
    <text evidence="1">Belongs to the glycosyltransferase 2 family.</text>
</comment>
<dbReference type="InterPro" id="IPR039528">
    <property type="entry name" value="DPM1-like"/>
</dbReference>
<accession>A0A2H0URP2</accession>